<dbReference type="InterPro" id="IPR045863">
    <property type="entry name" value="CorA_TM1_TM2"/>
</dbReference>
<dbReference type="AlphaFoldDB" id="A0A0D1Y008"/>
<dbReference type="Proteomes" id="UP000053259">
    <property type="component" value="Unassembled WGS sequence"/>
</dbReference>
<dbReference type="GO" id="GO:0016020">
    <property type="term" value="C:membrane"/>
    <property type="evidence" value="ECO:0007669"/>
    <property type="project" value="UniProtKB-SubCell"/>
</dbReference>
<dbReference type="GO" id="GO:0046873">
    <property type="term" value="F:metal ion transmembrane transporter activity"/>
    <property type="evidence" value="ECO:0007669"/>
    <property type="project" value="InterPro"/>
</dbReference>
<dbReference type="Pfam" id="PF01544">
    <property type="entry name" value="CorA"/>
    <property type="match status" value="1"/>
</dbReference>
<keyword evidence="3 5" id="KW-1133">Transmembrane helix</keyword>
<dbReference type="Gene3D" id="1.20.58.340">
    <property type="entry name" value="Magnesium transport protein CorA, transmembrane region"/>
    <property type="match status" value="1"/>
</dbReference>
<dbReference type="OrthoDB" id="2830640at2759"/>
<gene>
    <name evidence="6" type="ORF">PV09_01308</name>
</gene>
<sequence>MLPSGNRLARTYTQVERRDFDVKSWPSHSLGLNPALHDLRYYQGLVQENRNYTSPGETKCIVLELIKDGGSNMHDFEDDESILDYLGASKDANGVILRVIYCWLEIVNQDRGASFRHVTSLSQEVAVRILTEFEVSPQFLPKLLGEPDYFAPAIFQLQSDWEDNPEPHFYCQHPRWNIHVSETPISVYMSHKPQQACTTYVVSCGTQERSAMREHSMERLKDWWASNTVKQSNKNLPSPYILHCLISQASLESAKQLFNELRHRLYDVLDAVDAYAKSDYSMRQNQRAVLEGATVKLHNVSQDIDSTMAGLDMATMIAENLLMALERSKSTLGVQYTVSQEQTAQAASYLARSHASQKRWLLSWKSRKDIAMNLVYNLVTQQDAASSNATALLAQADGNAMKAIAALTMVFLPATFMATFYGMSLMQKATWKSYWIVTSLLTLVVLLIWWIWIKFPIRKLRKGFKLRLRKFLRTLWYKKRNNVSTDDEEKAVSQGLVTTLSMTTTLQEISSKNGPPQILISGGLSASLKCAHFLDYVEKFQREWESLQDLTKKRGEGNLEGGKLLFLGIGERAYDEVELSFDGRSEYEEAVYVYYLWLDLSETNKKYSGR</sequence>
<evidence type="ECO:0000256" key="2">
    <source>
        <dbReference type="ARBA" id="ARBA00022692"/>
    </source>
</evidence>
<feature type="transmembrane region" description="Helical" evidence="5">
    <location>
        <begin position="403"/>
        <end position="422"/>
    </location>
</feature>
<organism evidence="6 7">
    <name type="scientific">Verruconis gallopava</name>
    <dbReference type="NCBI Taxonomy" id="253628"/>
    <lineage>
        <taxon>Eukaryota</taxon>
        <taxon>Fungi</taxon>
        <taxon>Dikarya</taxon>
        <taxon>Ascomycota</taxon>
        <taxon>Pezizomycotina</taxon>
        <taxon>Dothideomycetes</taxon>
        <taxon>Pleosporomycetidae</taxon>
        <taxon>Venturiales</taxon>
        <taxon>Sympoventuriaceae</taxon>
        <taxon>Verruconis</taxon>
    </lineage>
</organism>
<dbReference type="InterPro" id="IPR002523">
    <property type="entry name" value="MgTranspt_CorA/ZnTranspt_ZntB"/>
</dbReference>
<keyword evidence="7" id="KW-1185">Reference proteome</keyword>
<evidence type="ECO:0000256" key="1">
    <source>
        <dbReference type="ARBA" id="ARBA00004141"/>
    </source>
</evidence>
<name>A0A0D1Y008_9PEZI</name>
<feature type="transmembrane region" description="Helical" evidence="5">
    <location>
        <begin position="434"/>
        <end position="453"/>
    </location>
</feature>
<reference evidence="6 7" key="1">
    <citation type="submission" date="2015-01" db="EMBL/GenBank/DDBJ databases">
        <title>The Genome Sequence of Ochroconis gallopava CBS43764.</title>
        <authorList>
            <consortium name="The Broad Institute Genomics Platform"/>
            <person name="Cuomo C."/>
            <person name="de Hoog S."/>
            <person name="Gorbushina A."/>
            <person name="Stielow B."/>
            <person name="Teixiera M."/>
            <person name="Abouelleil A."/>
            <person name="Chapman S.B."/>
            <person name="Priest M."/>
            <person name="Young S.K."/>
            <person name="Wortman J."/>
            <person name="Nusbaum C."/>
            <person name="Birren B."/>
        </authorList>
    </citation>
    <scope>NUCLEOTIDE SEQUENCE [LARGE SCALE GENOMIC DNA]</scope>
    <source>
        <strain evidence="6 7">CBS 43764</strain>
    </source>
</reference>
<evidence type="ECO:0000256" key="5">
    <source>
        <dbReference type="SAM" id="Phobius"/>
    </source>
</evidence>
<dbReference type="STRING" id="253628.A0A0D1Y008"/>
<evidence type="ECO:0000313" key="6">
    <source>
        <dbReference type="EMBL" id="KIW08396.1"/>
    </source>
</evidence>
<comment type="subcellular location">
    <subcellularLocation>
        <location evidence="1">Membrane</location>
        <topology evidence="1">Multi-pass membrane protein</topology>
    </subcellularLocation>
</comment>
<dbReference type="RefSeq" id="XP_016218265.1">
    <property type="nucleotide sequence ID" value="XM_016354170.1"/>
</dbReference>
<protein>
    <submittedName>
        <fullName evidence="6">Uncharacterized protein</fullName>
    </submittedName>
</protein>
<keyword evidence="2 5" id="KW-0812">Transmembrane</keyword>
<proteinExistence type="predicted"/>
<evidence type="ECO:0000313" key="7">
    <source>
        <dbReference type="Proteomes" id="UP000053259"/>
    </source>
</evidence>
<dbReference type="VEuPathDB" id="FungiDB:PV09_01308"/>
<evidence type="ECO:0000256" key="3">
    <source>
        <dbReference type="ARBA" id="ARBA00022989"/>
    </source>
</evidence>
<dbReference type="SUPFAM" id="SSF144083">
    <property type="entry name" value="Magnesium transport protein CorA, transmembrane region"/>
    <property type="match status" value="1"/>
</dbReference>
<evidence type="ECO:0000256" key="4">
    <source>
        <dbReference type="ARBA" id="ARBA00023136"/>
    </source>
</evidence>
<dbReference type="InParanoid" id="A0A0D1Y008"/>
<dbReference type="GeneID" id="27309281"/>
<accession>A0A0D1Y008</accession>
<keyword evidence="4 5" id="KW-0472">Membrane</keyword>
<dbReference type="EMBL" id="KN847531">
    <property type="protein sequence ID" value="KIW08396.1"/>
    <property type="molecule type" value="Genomic_DNA"/>
</dbReference>
<dbReference type="HOGENOM" id="CLU_031146_0_0_1"/>